<dbReference type="Pfam" id="PF10646">
    <property type="entry name" value="Germane"/>
    <property type="match status" value="1"/>
</dbReference>
<dbReference type="AlphaFoldDB" id="A0A6J7I1X3"/>
<feature type="region of interest" description="Disordered" evidence="1">
    <location>
        <begin position="278"/>
        <end position="298"/>
    </location>
</feature>
<dbReference type="Pfam" id="PF24837">
    <property type="entry name" value="AMIN-like"/>
    <property type="match status" value="1"/>
</dbReference>
<evidence type="ECO:0000259" key="2">
    <source>
        <dbReference type="Pfam" id="PF10646"/>
    </source>
</evidence>
<sequence length="298" mass="31581">MRILRLLSPTSLLAALLVPASASAGVAAVPVPGARPAALPQLVDVRAVHRDGVDRVVFQFDDGIPAGADVRYVDRLRGDGSGLPIRIAGRAILQVGLHPTRTDRATDAPARRAFATPNVMTVVRSGVFEGWTTYGVGLARRAPVAVVRQPARDRIVVTVGAGFPTVQRRVFFLDQDRFVANQEPFFVPRLRPVPVGSPATGAMDRLFAGPLDRERTRGLRLVRSRATGFADLAIAGGIARVRLRGGCSSGGSTVTIAGEIMPTLRQFDTVDWVKVLDPSGSTADPTGPGDSTPDCLNP</sequence>
<organism evidence="4">
    <name type="scientific">freshwater metagenome</name>
    <dbReference type="NCBI Taxonomy" id="449393"/>
    <lineage>
        <taxon>unclassified sequences</taxon>
        <taxon>metagenomes</taxon>
        <taxon>ecological metagenomes</taxon>
    </lineage>
</organism>
<gene>
    <name evidence="4" type="ORF">UFOPK3662_00843</name>
</gene>
<evidence type="ECO:0000256" key="1">
    <source>
        <dbReference type="SAM" id="MobiDB-lite"/>
    </source>
</evidence>
<dbReference type="InterPro" id="IPR056303">
    <property type="entry name" value="AMIN-like"/>
</dbReference>
<protein>
    <submittedName>
        <fullName evidence="4">Unannotated protein</fullName>
    </submittedName>
</protein>
<evidence type="ECO:0000259" key="3">
    <source>
        <dbReference type="Pfam" id="PF24837"/>
    </source>
</evidence>
<evidence type="ECO:0000313" key="4">
    <source>
        <dbReference type="EMBL" id="CAB4924731.1"/>
    </source>
</evidence>
<accession>A0A6J7I1X3</accession>
<dbReference type="EMBL" id="CAFBMW010000005">
    <property type="protein sequence ID" value="CAB4924731.1"/>
    <property type="molecule type" value="Genomic_DNA"/>
</dbReference>
<feature type="domain" description="AMIN-like" evidence="3">
    <location>
        <begin position="41"/>
        <end position="159"/>
    </location>
</feature>
<feature type="domain" description="GerMN" evidence="2">
    <location>
        <begin position="170"/>
        <end position="275"/>
    </location>
</feature>
<name>A0A6J7I1X3_9ZZZZ</name>
<proteinExistence type="predicted"/>
<dbReference type="InterPro" id="IPR019606">
    <property type="entry name" value="GerMN"/>
</dbReference>
<reference evidence="4" key="1">
    <citation type="submission" date="2020-05" db="EMBL/GenBank/DDBJ databases">
        <authorList>
            <person name="Chiriac C."/>
            <person name="Salcher M."/>
            <person name="Ghai R."/>
            <person name="Kavagutti S V."/>
        </authorList>
    </citation>
    <scope>NUCLEOTIDE SEQUENCE</scope>
</reference>